<dbReference type="InterPro" id="IPR007731">
    <property type="entry name" value="DUF669"/>
</dbReference>
<sequence length="172" mass="19489">MAGFDMDYSEATDFVVENGTYEVVINEAKQDVFKNSGMDYLQFDLIIRNDITNQNSKNMHIFYRIFASKETGKFPKGLLLAVGKNAGIPNNTHFQNLDDYFNHLYHKPLLVTVKNEKWEKNGKSGENLNVKNMRPSAFPNVQHVFKNNDGTSANTGMNSGDPIDITDDDLPF</sequence>
<gene>
    <name evidence="2" type="ORF">ORR04_13725</name>
</gene>
<dbReference type="RefSeq" id="WP_267668896.1">
    <property type="nucleotide sequence ID" value="NZ_CP113123.1"/>
</dbReference>
<evidence type="ECO:0000313" key="3">
    <source>
        <dbReference type="Proteomes" id="UP001164768"/>
    </source>
</evidence>
<evidence type="ECO:0000256" key="1">
    <source>
        <dbReference type="SAM" id="MobiDB-lite"/>
    </source>
</evidence>
<keyword evidence="2" id="KW-0614">Plasmid</keyword>
<reference evidence="2" key="1">
    <citation type="submission" date="2022-11" db="EMBL/GenBank/DDBJ databases">
        <title>Whole genome sequence of Levilactobacillus brevis SMB091.</title>
        <authorList>
            <person name="Kim J.-M."/>
            <person name="Kim O.-C."/>
            <person name="Choi Y.H."/>
            <person name="Han N.S."/>
            <person name="Hurh B."/>
        </authorList>
    </citation>
    <scope>NUCLEOTIDE SEQUENCE</scope>
    <source>
        <strain evidence="2">SMB091</strain>
        <plasmid evidence="2">pBRV434</plasmid>
    </source>
</reference>
<dbReference type="EMBL" id="CP113123">
    <property type="protein sequence ID" value="WAD03190.1"/>
    <property type="molecule type" value="Genomic_DNA"/>
</dbReference>
<name>A0AB38X8Z9_LEVBR</name>
<organism evidence="2 3">
    <name type="scientific">Levilactobacillus brevis</name>
    <name type="common">Lactobacillus brevis</name>
    <dbReference type="NCBI Taxonomy" id="1580"/>
    <lineage>
        <taxon>Bacteria</taxon>
        <taxon>Bacillati</taxon>
        <taxon>Bacillota</taxon>
        <taxon>Bacilli</taxon>
        <taxon>Lactobacillales</taxon>
        <taxon>Lactobacillaceae</taxon>
        <taxon>Levilactobacillus</taxon>
    </lineage>
</organism>
<evidence type="ECO:0000313" key="2">
    <source>
        <dbReference type="EMBL" id="WAD03190.1"/>
    </source>
</evidence>
<accession>A0AB38X8Z9</accession>
<geneLocation type="plasmid" evidence="2 3">
    <name>pBRV434</name>
</geneLocation>
<dbReference type="Pfam" id="PF05037">
    <property type="entry name" value="DUF669"/>
    <property type="match status" value="1"/>
</dbReference>
<dbReference type="AlphaFoldDB" id="A0AB38X8Z9"/>
<protein>
    <submittedName>
        <fullName evidence="2">DUF669 domain-containing protein</fullName>
    </submittedName>
</protein>
<feature type="compositionally biased region" description="Polar residues" evidence="1">
    <location>
        <begin position="148"/>
        <end position="158"/>
    </location>
</feature>
<dbReference type="Proteomes" id="UP001164768">
    <property type="component" value="Plasmid pBRV434"/>
</dbReference>
<proteinExistence type="predicted"/>
<feature type="region of interest" description="Disordered" evidence="1">
    <location>
        <begin position="148"/>
        <end position="172"/>
    </location>
</feature>